<gene>
    <name evidence="1" type="ORF">COCHEDRAFT_1157666</name>
</gene>
<dbReference type="EMBL" id="KB445578">
    <property type="protein sequence ID" value="EMD90667.1"/>
    <property type="molecule type" value="Genomic_DNA"/>
</dbReference>
<dbReference type="AlphaFoldDB" id="M2URY7"/>
<reference evidence="1 2" key="1">
    <citation type="journal article" date="2012" name="PLoS Pathog.">
        <title>Diverse lifestyles and strategies of plant pathogenesis encoded in the genomes of eighteen Dothideomycetes fungi.</title>
        <authorList>
            <person name="Ohm R.A."/>
            <person name="Feau N."/>
            <person name="Henrissat B."/>
            <person name="Schoch C.L."/>
            <person name="Horwitz B.A."/>
            <person name="Barry K.W."/>
            <person name="Condon B.J."/>
            <person name="Copeland A.C."/>
            <person name="Dhillon B."/>
            <person name="Glaser F."/>
            <person name="Hesse C.N."/>
            <person name="Kosti I."/>
            <person name="LaButti K."/>
            <person name="Lindquist E.A."/>
            <person name="Lucas S."/>
            <person name="Salamov A.A."/>
            <person name="Bradshaw R.E."/>
            <person name="Ciuffetti L."/>
            <person name="Hamelin R.C."/>
            <person name="Kema G.H.J."/>
            <person name="Lawrence C."/>
            <person name="Scott J.A."/>
            <person name="Spatafora J.W."/>
            <person name="Turgeon B.G."/>
            <person name="de Wit P.J.G.M."/>
            <person name="Zhong S."/>
            <person name="Goodwin S.B."/>
            <person name="Grigoriev I.V."/>
        </authorList>
    </citation>
    <scope>NUCLEOTIDE SEQUENCE [LARGE SCALE GENOMIC DNA]</scope>
    <source>
        <strain evidence="2">C5 / ATCC 48332 / race O</strain>
    </source>
</reference>
<organism evidence="1 2">
    <name type="scientific">Cochliobolus heterostrophus (strain C5 / ATCC 48332 / race O)</name>
    <name type="common">Southern corn leaf blight fungus</name>
    <name type="synonym">Bipolaris maydis</name>
    <dbReference type="NCBI Taxonomy" id="701091"/>
    <lineage>
        <taxon>Eukaryota</taxon>
        <taxon>Fungi</taxon>
        <taxon>Dikarya</taxon>
        <taxon>Ascomycota</taxon>
        <taxon>Pezizomycotina</taxon>
        <taxon>Dothideomycetes</taxon>
        <taxon>Pleosporomycetidae</taxon>
        <taxon>Pleosporales</taxon>
        <taxon>Pleosporineae</taxon>
        <taxon>Pleosporaceae</taxon>
        <taxon>Bipolaris</taxon>
    </lineage>
</organism>
<reference evidence="2" key="2">
    <citation type="journal article" date="2013" name="PLoS Genet.">
        <title>Comparative genome structure, secondary metabolite, and effector coding capacity across Cochliobolus pathogens.</title>
        <authorList>
            <person name="Condon B.J."/>
            <person name="Leng Y."/>
            <person name="Wu D."/>
            <person name="Bushley K.E."/>
            <person name="Ohm R.A."/>
            <person name="Otillar R."/>
            <person name="Martin J."/>
            <person name="Schackwitz W."/>
            <person name="Grimwood J."/>
            <person name="MohdZainudin N."/>
            <person name="Xue C."/>
            <person name="Wang R."/>
            <person name="Manning V.A."/>
            <person name="Dhillon B."/>
            <person name="Tu Z.J."/>
            <person name="Steffenson B.J."/>
            <person name="Salamov A."/>
            <person name="Sun H."/>
            <person name="Lowry S."/>
            <person name="LaButti K."/>
            <person name="Han J."/>
            <person name="Copeland A."/>
            <person name="Lindquist E."/>
            <person name="Barry K."/>
            <person name="Schmutz J."/>
            <person name="Baker S.E."/>
            <person name="Ciuffetti L.M."/>
            <person name="Grigoriev I.V."/>
            <person name="Zhong S."/>
            <person name="Turgeon B.G."/>
        </authorList>
    </citation>
    <scope>NUCLEOTIDE SEQUENCE [LARGE SCALE GENOMIC DNA]</scope>
    <source>
        <strain evidence="2">C5 / ATCC 48332 / race O</strain>
    </source>
</reference>
<protein>
    <submittedName>
        <fullName evidence="1">Uncharacterized protein</fullName>
    </submittedName>
</protein>
<evidence type="ECO:0000313" key="1">
    <source>
        <dbReference type="EMBL" id="EMD90667.1"/>
    </source>
</evidence>
<accession>M2URY7</accession>
<dbReference type="Proteomes" id="UP000016936">
    <property type="component" value="Unassembled WGS sequence"/>
</dbReference>
<dbReference type="OrthoDB" id="10294921at2759"/>
<evidence type="ECO:0000313" key="2">
    <source>
        <dbReference type="Proteomes" id="UP000016936"/>
    </source>
</evidence>
<keyword evidence="2" id="KW-1185">Reference proteome</keyword>
<dbReference type="OMA" id="DEHCRIQ"/>
<proteinExistence type="predicted"/>
<name>M2URY7_COCH5</name>
<dbReference type="HOGENOM" id="CLU_141732_0_0_1"/>
<sequence>MDEHCRIQATGCISPRILSQPWTRKPKDCWSAVKATAENPFEGRWTAVLTHCNMVGMSLGRRARLIDPMLTEEPVIRLLGLGREEVTIQRGQSCIGHHCPLCGSWWPLLPLYFVYLIEGRLFV</sequence>